<evidence type="ECO:0000313" key="2">
    <source>
        <dbReference type="Proteomes" id="UP000829420"/>
    </source>
</evidence>
<dbReference type="EMBL" id="CP093255">
    <property type="protein sequence ID" value="UNH39994.1"/>
    <property type="molecule type" value="Genomic_DNA"/>
</dbReference>
<protein>
    <submittedName>
        <fullName evidence="1">Uncharacterized protein</fullName>
    </submittedName>
</protein>
<accession>A0ACD3YAV0</accession>
<dbReference type="Proteomes" id="UP000829420">
    <property type="component" value="Chromosome"/>
</dbReference>
<gene>
    <name evidence="1" type="ORF">MNY70_06000</name>
</gene>
<reference evidence="1" key="1">
    <citation type="submission" date="2022-03" db="EMBL/GenBank/DDBJ databases">
        <title>ESBL-producing Moellerella wisconsensis and Escherichia marmotae isolated from wild game meat.</title>
        <authorList>
            <person name="Biggel M."/>
        </authorList>
    </citation>
    <scope>NUCLEOTIDE SEQUENCE</scope>
    <source>
        <strain evidence="1">W1</strain>
    </source>
</reference>
<keyword evidence="2" id="KW-1185">Reference proteome</keyword>
<evidence type="ECO:0000313" key="1">
    <source>
        <dbReference type="EMBL" id="UNH39994.1"/>
    </source>
</evidence>
<proteinExistence type="predicted"/>
<sequence length="429" mass="46559">MTTYNTRNKVGSPAAKDLFDNSENFDKAINDRESEIWVDRLGVERVSLFGAEKKNERLVEKFKVDMNTAIITAGYAPVGTFQEGAKLEVLNEIVLWRTPDGDGDSYKWTGPFPKTVPANSTPASTGGIKTESNPTGLWVSVGDASLRGDLRRDGFDIVSDGSVTLSEALDSSGKKISEASYKIEQAKFINNTSEIEVIAHRGFRDSSPQNSMLALSTAKSLGATSLECDVQVTSDGHLVVFHDDDMGDLMTISGQVKELPLSVVQSARFKSMQGSPYADEGIPLFDDVLALAKSQGVKIYPEIKRYRSVDDVKLFVGAVESADMVDNVVMQAFGWGDLLIVKQLNPAINIGYLGANLSTFDHYLAELSKMQPASILLSSSAFLAIRDCAKKCREAGVGVGVWTITTNEQVQQLMAAGCNRLMSDIPLSN</sequence>
<name>A0ACD3YAV0_9GAMM</name>
<organism evidence="1 2">
    <name type="scientific">Moellerella wisconsensis</name>
    <dbReference type="NCBI Taxonomy" id="158849"/>
    <lineage>
        <taxon>Bacteria</taxon>
        <taxon>Pseudomonadati</taxon>
        <taxon>Pseudomonadota</taxon>
        <taxon>Gammaproteobacteria</taxon>
        <taxon>Enterobacterales</taxon>
        <taxon>Morganellaceae</taxon>
        <taxon>Moellerella</taxon>
    </lineage>
</organism>